<dbReference type="Gene3D" id="1.10.260.40">
    <property type="entry name" value="lambda repressor-like DNA-binding domains"/>
    <property type="match status" value="1"/>
</dbReference>
<comment type="caution">
    <text evidence="6">The sequence shown here is derived from an EMBL/GenBank/DDBJ whole genome shotgun (WGS) entry which is preliminary data.</text>
</comment>
<keyword evidence="1" id="KW-0678">Repressor</keyword>
<name>A0A919WJV2_9BACI</name>
<sequence length="337" mass="37524">MVTIKDIAKLANVSHTTVSRALNDSPLIKPGTKKKILEIASQLNYTPNYNAKSLVMQKSYTIGLFLTSITNGTSSSFFVETVKGVNSVIEQHYNLYVRGIENLGDYTMINHRRFDGIILMSQSDIDDDFLAYLKEKKIPCVVLGRDIGDSSLTNILSNDREGAAQIVKHLIDNGHRDIAIVEGIKGFKSSIKRREGYLKALNDHRIPIKNEYMVQGNYDMESGYQSLEKLLELDHPPTAIFCSNDDMAIGALNAAFANGLSVPDDISIVGFDDIEFARYTNPSLTTVKRPIEKISSLGAQKLLEMLETEEDTELSGEKIYVETELMIRRSVSSLKSS</sequence>
<proteinExistence type="predicted"/>
<gene>
    <name evidence="6" type="primary">exuR</name>
    <name evidence="6" type="ORF">J27TS8_33810</name>
</gene>
<dbReference type="SUPFAM" id="SSF47413">
    <property type="entry name" value="lambda repressor-like DNA-binding domains"/>
    <property type="match status" value="1"/>
</dbReference>
<dbReference type="RefSeq" id="WP_212934155.1">
    <property type="nucleotide sequence ID" value="NZ_BORC01000006.1"/>
</dbReference>
<dbReference type="PROSITE" id="PS00356">
    <property type="entry name" value="HTH_LACI_1"/>
    <property type="match status" value="1"/>
</dbReference>
<evidence type="ECO:0000313" key="6">
    <source>
        <dbReference type="EMBL" id="GIN63388.1"/>
    </source>
</evidence>
<organism evidence="6 7">
    <name type="scientific">Robertmurraya siralis</name>
    <dbReference type="NCBI Taxonomy" id="77777"/>
    <lineage>
        <taxon>Bacteria</taxon>
        <taxon>Bacillati</taxon>
        <taxon>Bacillota</taxon>
        <taxon>Bacilli</taxon>
        <taxon>Bacillales</taxon>
        <taxon>Bacillaceae</taxon>
        <taxon>Robertmurraya</taxon>
    </lineage>
</organism>
<keyword evidence="3" id="KW-0238">DNA-binding</keyword>
<dbReference type="GO" id="GO:0000976">
    <property type="term" value="F:transcription cis-regulatory region binding"/>
    <property type="evidence" value="ECO:0007669"/>
    <property type="project" value="TreeGrafter"/>
</dbReference>
<dbReference type="Gene3D" id="3.40.50.2300">
    <property type="match status" value="2"/>
</dbReference>
<dbReference type="InterPro" id="IPR000843">
    <property type="entry name" value="HTH_LacI"/>
</dbReference>
<evidence type="ECO:0000313" key="7">
    <source>
        <dbReference type="Proteomes" id="UP000682111"/>
    </source>
</evidence>
<keyword evidence="7" id="KW-1185">Reference proteome</keyword>
<evidence type="ECO:0000259" key="5">
    <source>
        <dbReference type="PROSITE" id="PS50932"/>
    </source>
</evidence>
<dbReference type="EMBL" id="BORC01000006">
    <property type="protein sequence ID" value="GIN63388.1"/>
    <property type="molecule type" value="Genomic_DNA"/>
</dbReference>
<dbReference type="Proteomes" id="UP000682111">
    <property type="component" value="Unassembled WGS sequence"/>
</dbReference>
<dbReference type="CDD" id="cd06267">
    <property type="entry name" value="PBP1_LacI_sugar_binding-like"/>
    <property type="match status" value="1"/>
</dbReference>
<dbReference type="Pfam" id="PF13377">
    <property type="entry name" value="Peripla_BP_3"/>
    <property type="match status" value="1"/>
</dbReference>
<keyword evidence="4" id="KW-0804">Transcription</keyword>
<dbReference type="InterPro" id="IPR028082">
    <property type="entry name" value="Peripla_BP_I"/>
</dbReference>
<dbReference type="PANTHER" id="PTHR30146">
    <property type="entry name" value="LACI-RELATED TRANSCRIPTIONAL REPRESSOR"/>
    <property type="match status" value="1"/>
</dbReference>
<reference evidence="6" key="1">
    <citation type="submission" date="2021-03" db="EMBL/GenBank/DDBJ databases">
        <title>Antimicrobial resistance genes in bacteria isolated from Japanese honey, and their potential for conferring macrolide and lincosamide resistance in the American foulbrood pathogen Paenibacillus larvae.</title>
        <authorList>
            <person name="Okamoto M."/>
            <person name="Kumagai M."/>
            <person name="Kanamori H."/>
            <person name="Takamatsu D."/>
        </authorList>
    </citation>
    <scope>NUCLEOTIDE SEQUENCE</scope>
    <source>
        <strain evidence="6">J27TS8</strain>
    </source>
</reference>
<dbReference type="PANTHER" id="PTHR30146:SF148">
    <property type="entry name" value="HTH-TYPE TRANSCRIPTIONAL REPRESSOR PURR-RELATED"/>
    <property type="match status" value="1"/>
</dbReference>
<dbReference type="SUPFAM" id="SSF53822">
    <property type="entry name" value="Periplasmic binding protein-like I"/>
    <property type="match status" value="1"/>
</dbReference>
<evidence type="ECO:0000256" key="3">
    <source>
        <dbReference type="ARBA" id="ARBA00023125"/>
    </source>
</evidence>
<dbReference type="PROSITE" id="PS50932">
    <property type="entry name" value="HTH_LACI_2"/>
    <property type="match status" value="1"/>
</dbReference>
<evidence type="ECO:0000256" key="4">
    <source>
        <dbReference type="ARBA" id="ARBA00023163"/>
    </source>
</evidence>
<evidence type="ECO:0000256" key="2">
    <source>
        <dbReference type="ARBA" id="ARBA00023015"/>
    </source>
</evidence>
<dbReference type="PRINTS" id="PR00036">
    <property type="entry name" value="HTHLACI"/>
</dbReference>
<keyword evidence="2" id="KW-0805">Transcription regulation</keyword>
<dbReference type="InterPro" id="IPR010982">
    <property type="entry name" value="Lambda_DNA-bd_dom_sf"/>
</dbReference>
<accession>A0A919WJV2</accession>
<dbReference type="GO" id="GO:0003700">
    <property type="term" value="F:DNA-binding transcription factor activity"/>
    <property type="evidence" value="ECO:0007669"/>
    <property type="project" value="TreeGrafter"/>
</dbReference>
<protein>
    <submittedName>
        <fullName evidence="6">HTH-type transcriptional repressor ExuR</fullName>
    </submittedName>
</protein>
<dbReference type="InterPro" id="IPR046335">
    <property type="entry name" value="LacI/GalR-like_sensor"/>
</dbReference>
<dbReference type="CDD" id="cd01392">
    <property type="entry name" value="HTH_LacI"/>
    <property type="match status" value="1"/>
</dbReference>
<dbReference type="Pfam" id="PF00356">
    <property type="entry name" value="LacI"/>
    <property type="match status" value="1"/>
</dbReference>
<feature type="domain" description="HTH lacI-type" evidence="5">
    <location>
        <begin position="2"/>
        <end position="56"/>
    </location>
</feature>
<evidence type="ECO:0000256" key="1">
    <source>
        <dbReference type="ARBA" id="ARBA00022491"/>
    </source>
</evidence>
<dbReference type="AlphaFoldDB" id="A0A919WJV2"/>
<dbReference type="SMART" id="SM00354">
    <property type="entry name" value="HTH_LACI"/>
    <property type="match status" value="1"/>
</dbReference>